<dbReference type="EMBL" id="NCTU01000023">
    <property type="protein sequence ID" value="PUW01571.1"/>
    <property type="molecule type" value="Genomic_DNA"/>
</dbReference>
<comment type="caution">
    <text evidence="1">The sequence shown here is derived from an EMBL/GenBank/DDBJ whole genome shotgun (WGS) entry which is preliminary data.</text>
</comment>
<sequence length="141" mass="16287">MAFVCDRQIVEWAKQKNGIWIAMKSGYNLEQMQTFLPDVELVTADEALIMQNARYRAGWKEVSEERYIDQLEVLPPMDWCRSVAGESFKSSEMYAFDVTSIFARVQGRFFECKDLCTMTHDDVMASVEKVFFAEDSLNSGH</sequence>
<protein>
    <submittedName>
        <fullName evidence="1">DUF1419 domain-containing protein</fullName>
    </submittedName>
</protein>
<name>A0AA45BYM4_CROSK</name>
<dbReference type="Proteomes" id="UP000244856">
    <property type="component" value="Unassembled WGS sequence"/>
</dbReference>
<reference evidence="1 2" key="1">
    <citation type="submission" date="2017-04" db="EMBL/GenBank/DDBJ databases">
        <title>Cronobacter sakazakii, ST83 Lineage Isolates.</title>
        <authorList>
            <person name="Chase H."/>
            <person name="Tall B."/>
            <person name="Gopinath G."/>
            <person name="Lehner A."/>
        </authorList>
    </citation>
    <scope>NUCLEOTIDE SEQUENCE [LARGE SCALE GENOMIC DNA]</scope>
    <source>
        <strain evidence="1 2">MOD1_Comp15</strain>
    </source>
</reference>
<dbReference type="AlphaFoldDB" id="A0AA45BYM4"/>
<organism evidence="1 2">
    <name type="scientific">Cronobacter sakazakii</name>
    <name type="common">Enterobacter sakazakii</name>
    <dbReference type="NCBI Taxonomy" id="28141"/>
    <lineage>
        <taxon>Bacteria</taxon>
        <taxon>Pseudomonadati</taxon>
        <taxon>Pseudomonadota</taxon>
        <taxon>Gammaproteobacteria</taxon>
        <taxon>Enterobacterales</taxon>
        <taxon>Enterobacteriaceae</taxon>
        <taxon>Cronobacter</taxon>
    </lineage>
</organism>
<evidence type="ECO:0000313" key="2">
    <source>
        <dbReference type="Proteomes" id="UP000244856"/>
    </source>
</evidence>
<accession>A0AA45BYM4</accession>
<gene>
    <name evidence="1" type="ORF">B7T07_20910</name>
</gene>
<proteinExistence type="predicted"/>
<evidence type="ECO:0000313" key="1">
    <source>
        <dbReference type="EMBL" id="PUW01571.1"/>
    </source>
</evidence>